<evidence type="ECO:0000313" key="1">
    <source>
        <dbReference type="EMBL" id="MBZ6078962.1"/>
    </source>
</evidence>
<evidence type="ECO:0000313" key="2">
    <source>
        <dbReference type="Proteomes" id="UP000704176"/>
    </source>
</evidence>
<gene>
    <name evidence="1" type="ORF">K9B37_22135</name>
</gene>
<reference evidence="1 2" key="1">
    <citation type="submission" date="2021-09" db="EMBL/GenBank/DDBJ databases">
        <title>The complete genome sequence of a new microorganism.</title>
        <authorList>
            <person name="Zi Z."/>
        </authorList>
    </citation>
    <scope>NUCLEOTIDE SEQUENCE [LARGE SCALE GENOMIC DNA]</scope>
    <source>
        <strain evidence="1 2">WGZ8</strain>
    </source>
</reference>
<organism evidence="1 2">
    <name type="scientific">Microvirga puerhi</name>
    <dbReference type="NCBI Taxonomy" id="2876078"/>
    <lineage>
        <taxon>Bacteria</taxon>
        <taxon>Pseudomonadati</taxon>
        <taxon>Pseudomonadota</taxon>
        <taxon>Alphaproteobacteria</taxon>
        <taxon>Hyphomicrobiales</taxon>
        <taxon>Methylobacteriaceae</taxon>
        <taxon>Microvirga</taxon>
    </lineage>
</organism>
<accession>A0ABS7VTR1</accession>
<comment type="caution">
    <text evidence="1">The sequence shown here is derived from an EMBL/GenBank/DDBJ whole genome shotgun (WGS) entry which is preliminary data.</text>
</comment>
<dbReference type="Proteomes" id="UP000704176">
    <property type="component" value="Unassembled WGS sequence"/>
</dbReference>
<sequence>MPLTTAESIAEIILEELRRQTKDTGYVATDDDLDDVVLDGHFSLILVAEAIARKLNTNLK</sequence>
<dbReference type="EMBL" id="JAIRBM010000024">
    <property type="protein sequence ID" value="MBZ6078962.1"/>
    <property type="molecule type" value="Genomic_DNA"/>
</dbReference>
<protein>
    <recommendedName>
        <fullName evidence="3">Carrier domain-containing protein</fullName>
    </recommendedName>
</protein>
<name>A0ABS7VTR1_9HYPH</name>
<dbReference type="RefSeq" id="WP_224315713.1">
    <property type="nucleotide sequence ID" value="NZ_JAIRBM010000024.1"/>
</dbReference>
<evidence type="ECO:0008006" key="3">
    <source>
        <dbReference type="Google" id="ProtNLM"/>
    </source>
</evidence>
<keyword evidence="2" id="KW-1185">Reference proteome</keyword>
<proteinExistence type="predicted"/>